<organism evidence="5">
    <name type="scientific">Tanacetum cinerariifolium</name>
    <name type="common">Dalmatian daisy</name>
    <name type="synonym">Chrysanthemum cinerariifolium</name>
    <dbReference type="NCBI Taxonomy" id="118510"/>
    <lineage>
        <taxon>Eukaryota</taxon>
        <taxon>Viridiplantae</taxon>
        <taxon>Streptophyta</taxon>
        <taxon>Embryophyta</taxon>
        <taxon>Tracheophyta</taxon>
        <taxon>Spermatophyta</taxon>
        <taxon>Magnoliopsida</taxon>
        <taxon>eudicotyledons</taxon>
        <taxon>Gunneridae</taxon>
        <taxon>Pentapetalae</taxon>
        <taxon>asterids</taxon>
        <taxon>campanulids</taxon>
        <taxon>Asterales</taxon>
        <taxon>Asteraceae</taxon>
        <taxon>Asteroideae</taxon>
        <taxon>Anthemideae</taxon>
        <taxon>Anthemidinae</taxon>
        <taxon>Tanacetum</taxon>
    </lineage>
</organism>
<feature type="non-terminal residue" evidence="5">
    <location>
        <position position="1"/>
    </location>
</feature>
<proteinExistence type="predicted"/>
<dbReference type="Pfam" id="PF25597">
    <property type="entry name" value="SH3_retrovirus"/>
    <property type="match status" value="1"/>
</dbReference>
<accession>A0A699IZK1</accession>
<dbReference type="InterPro" id="IPR054722">
    <property type="entry name" value="PolX-like_BBD"/>
</dbReference>
<reference evidence="5" key="1">
    <citation type="journal article" date="2019" name="Sci. Rep.">
        <title>Draft genome of Tanacetum cinerariifolium, the natural source of mosquito coil.</title>
        <authorList>
            <person name="Yamashiro T."/>
            <person name="Shiraishi A."/>
            <person name="Satake H."/>
            <person name="Nakayama K."/>
        </authorList>
    </citation>
    <scope>NUCLEOTIDE SEQUENCE</scope>
</reference>
<dbReference type="InterPro" id="IPR057670">
    <property type="entry name" value="SH3_retrovirus"/>
</dbReference>
<sequence length="387" mass="44530">VLFKEEKSWWVDSGATQHVYNDQTIFRTYEPSESMLYMGNHSTAEVKGTGKINLVFTSGNTLTLKDVLHVHNVRKNLVSENLVLNLSLNLISSSSPKVASSLAKAITPNGIAERKNRTLMNMVISMMSSSGLSSGYWGKALLTACYILNRVPSKRRIKTPYDLWNQITLKLDYLRIWGCRAIVRLPELKKRKLGDKGIECVFLGYAQNSKSYRFIVVEPNDLISINTIIESRYARFDENRFKTILKAHEISKETVSIEIPITTEGNNDDSFSDHQQVKPRRSTRQQRQRTFGPDFEMHLVEGDRKDLIREYPIIYNLDEDPQTYSEAMKSHDSSFWKESMNDEMDSIIENNTWILVNLPHGMDFQKKLRVDSNIEKFKARLVAKGFT</sequence>
<keyword evidence="1" id="KW-0645">Protease</keyword>
<dbReference type="GO" id="GO:0008233">
    <property type="term" value="F:peptidase activity"/>
    <property type="evidence" value="ECO:0007669"/>
    <property type="project" value="UniProtKB-KW"/>
</dbReference>
<dbReference type="Pfam" id="PF22936">
    <property type="entry name" value="Pol_BBD"/>
    <property type="match status" value="1"/>
</dbReference>
<dbReference type="EMBL" id="BKCJ010352789">
    <property type="protein sequence ID" value="GEZ99368.1"/>
    <property type="molecule type" value="Genomic_DNA"/>
</dbReference>
<feature type="compositionally biased region" description="Basic residues" evidence="2">
    <location>
        <begin position="277"/>
        <end position="287"/>
    </location>
</feature>
<feature type="region of interest" description="Disordered" evidence="2">
    <location>
        <begin position="262"/>
        <end position="290"/>
    </location>
</feature>
<evidence type="ECO:0000313" key="5">
    <source>
        <dbReference type="EMBL" id="GEZ99368.1"/>
    </source>
</evidence>
<feature type="domain" description="Retroviral polymerase SH3-like" evidence="4">
    <location>
        <begin position="179"/>
        <end position="243"/>
    </location>
</feature>
<comment type="caution">
    <text evidence="5">The sequence shown here is derived from an EMBL/GenBank/DDBJ whole genome shotgun (WGS) entry which is preliminary data.</text>
</comment>
<evidence type="ECO:0000259" key="3">
    <source>
        <dbReference type="Pfam" id="PF22936"/>
    </source>
</evidence>
<dbReference type="GO" id="GO:0003676">
    <property type="term" value="F:nucleic acid binding"/>
    <property type="evidence" value="ECO:0007669"/>
    <property type="project" value="InterPro"/>
</dbReference>
<dbReference type="InterPro" id="IPR039537">
    <property type="entry name" value="Retrotran_Ty1/copia-like"/>
</dbReference>
<protein>
    <submittedName>
        <fullName evidence="5">Zinc finger, CCHC-type</fullName>
    </submittedName>
</protein>
<dbReference type="GO" id="GO:0006508">
    <property type="term" value="P:proteolysis"/>
    <property type="evidence" value="ECO:0007669"/>
    <property type="project" value="UniProtKB-KW"/>
</dbReference>
<keyword evidence="1" id="KW-0378">Hydrolase</keyword>
<dbReference type="InterPro" id="IPR012337">
    <property type="entry name" value="RNaseH-like_sf"/>
</dbReference>
<gene>
    <name evidence="5" type="ORF">Tci_571341</name>
</gene>
<evidence type="ECO:0000256" key="2">
    <source>
        <dbReference type="SAM" id="MobiDB-lite"/>
    </source>
</evidence>
<dbReference type="InterPro" id="IPR036397">
    <property type="entry name" value="RNaseH_sf"/>
</dbReference>
<evidence type="ECO:0000256" key="1">
    <source>
        <dbReference type="ARBA" id="ARBA00022670"/>
    </source>
</evidence>
<evidence type="ECO:0000259" key="4">
    <source>
        <dbReference type="Pfam" id="PF25597"/>
    </source>
</evidence>
<name>A0A699IZK1_TANCI</name>
<dbReference type="AlphaFoldDB" id="A0A699IZK1"/>
<dbReference type="PANTHER" id="PTHR42648">
    <property type="entry name" value="TRANSPOSASE, PUTATIVE-RELATED"/>
    <property type="match status" value="1"/>
</dbReference>
<dbReference type="Gene3D" id="3.30.420.10">
    <property type="entry name" value="Ribonuclease H-like superfamily/Ribonuclease H"/>
    <property type="match status" value="1"/>
</dbReference>
<feature type="domain" description="Retrovirus-related Pol polyprotein from transposon TNT 1-94-like beta-barrel" evidence="3">
    <location>
        <begin position="9"/>
        <end position="80"/>
    </location>
</feature>
<dbReference type="PANTHER" id="PTHR42648:SF30">
    <property type="entry name" value="RIBONUCLEASE H-LIKE DOMAIN, GAG-PRE-INTEGRASE DOMAIN PROTEIN-RELATED"/>
    <property type="match status" value="1"/>
</dbReference>
<dbReference type="SUPFAM" id="SSF53098">
    <property type="entry name" value="Ribonuclease H-like"/>
    <property type="match status" value="1"/>
</dbReference>